<evidence type="ECO:0008006" key="5">
    <source>
        <dbReference type="Google" id="ProtNLM"/>
    </source>
</evidence>
<keyword evidence="2" id="KW-1133">Transmembrane helix</keyword>
<protein>
    <recommendedName>
        <fullName evidence="5">Transmembrane protein</fullName>
    </recommendedName>
</protein>
<comment type="caution">
    <text evidence="3">The sequence shown here is derived from an EMBL/GenBank/DDBJ whole genome shotgun (WGS) entry which is preliminary data.</text>
</comment>
<accession>A0A8J8NG27</accession>
<proteinExistence type="predicted"/>
<dbReference type="PANTHER" id="PTHR31398">
    <property type="entry name" value="MEIOTIC NUCLEAR DIVISION PROTEIN 1 HOMOLOG"/>
    <property type="match status" value="1"/>
</dbReference>
<reference evidence="3" key="1">
    <citation type="submission" date="2019-06" db="EMBL/GenBank/DDBJ databases">
        <authorList>
            <person name="Zheng W."/>
        </authorList>
    </citation>
    <scope>NUCLEOTIDE SEQUENCE</scope>
    <source>
        <strain evidence="3">QDHG01</strain>
    </source>
</reference>
<sequence>MLSLNEIFPKSVKSHHSNFIQEKTKKKRGITIMGGAGGNLLCREGRRAGFKQIDIYGQEINLTYRGDQNFKTTPGAITTIFVFFVLLAYATYRSVILFNKINPDISKKGLIRNLNDAGPFQPQELGFDFAFGLAVPLDPSYGSISAQEYIYYYNNTPDANGNFNKIKEKRNIDLVKCGNTSFNYPNQSEVAMFGINNFMCFNRTNYTLEGNFYSDVFSLIGIKLTRCKSNCKTSEEIDAFFSPLQFNVGFINSYFDFNDYESPVKKYIDDSLFYEIEPGKIKKVNFYVMKSEIELQDDYFQLGQRDSKEFVQVQNQRYYDDSNINEPETLIQIYIRYDPRYEVYERKIYSALELLRDLGGLQRSLYVIGLILVNFFSYRIYVASVLKQTYQVKNPQTDTILTNPVKRLANQSERGTNPLDLENGYNPGNSLAAIMENNNGSTKKQRRTLFDNQMSQQQKKAKAKKGGGKNYKQPQNLDKDSSDLSKASKSEYRGGQRPSSQEQDQSHGPEHVIHKGGKSLSHHYEDSNDSSSMAELDQSYRPGGVIYDTEKGVNDIQSVGGGTVDQELKHRSNLSAKDMQSVMMNILSRKRFVYTTRDIFKFIFTCLCLRKAKKKSHHNLYRKGERKLMEELDVISLLRSMRQIKLLTQVMLNQKQQLLLRFQRRNIIESSSSTGSDNKEKNDISMLLESKNSLIRLASVQRIKRMILTYREKKLRTFDKRIISGLFKRRLNDFDDEEKEIMFSSLTMGNSGNKSINNKDLSKTHIADNSVDQFLPDISRFHNNLDETLPLDQTYPNNSKTRPKTVEKCDQQQWCKNKNP</sequence>
<dbReference type="AlphaFoldDB" id="A0A8J8NG27"/>
<keyword evidence="2" id="KW-0812">Transmembrane</keyword>
<dbReference type="Proteomes" id="UP000785679">
    <property type="component" value="Unassembled WGS sequence"/>
</dbReference>
<feature type="compositionally biased region" description="Basic and acidic residues" evidence="1">
    <location>
        <begin position="504"/>
        <end position="513"/>
    </location>
</feature>
<evidence type="ECO:0000256" key="1">
    <source>
        <dbReference type="SAM" id="MobiDB-lite"/>
    </source>
</evidence>
<name>A0A8J8NG27_HALGN</name>
<gene>
    <name evidence="3" type="ORF">FGO68_gene6012</name>
</gene>
<feature type="region of interest" description="Disordered" evidence="1">
    <location>
        <begin position="450"/>
        <end position="536"/>
    </location>
</feature>
<organism evidence="3 4">
    <name type="scientific">Halteria grandinella</name>
    <dbReference type="NCBI Taxonomy" id="5974"/>
    <lineage>
        <taxon>Eukaryota</taxon>
        <taxon>Sar</taxon>
        <taxon>Alveolata</taxon>
        <taxon>Ciliophora</taxon>
        <taxon>Intramacronucleata</taxon>
        <taxon>Spirotrichea</taxon>
        <taxon>Stichotrichia</taxon>
        <taxon>Sporadotrichida</taxon>
        <taxon>Halteriidae</taxon>
        <taxon>Halteria</taxon>
    </lineage>
</organism>
<dbReference type="GO" id="GO:0007131">
    <property type="term" value="P:reciprocal meiotic recombination"/>
    <property type="evidence" value="ECO:0007669"/>
    <property type="project" value="TreeGrafter"/>
</dbReference>
<dbReference type="EMBL" id="RRYP01017449">
    <property type="protein sequence ID" value="TNV74113.1"/>
    <property type="molecule type" value="Genomic_DNA"/>
</dbReference>
<keyword evidence="4" id="KW-1185">Reference proteome</keyword>
<feature type="compositionally biased region" description="Basic and acidic residues" evidence="1">
    <location>
        <begin position="477"/>
        <end position="494"/>
    </location>
</feature>
<dbReference type="GO" id="GO:0005634">
    <property type="term" value="C:nucleus"/>
    <property type="evidence" value="ECO:0007669"/>
    <property type="project" value="TreeGrafter"/>
</dbReference>
<feature type="region of interest" description="Disordered" evidence="1">
    <location>
        <begin position="409"/>
        <end position="435"/>
    </location>
</feature>
<evidence type="ECO:0000313" key="3">
    <source>
        <dbReference type="EMBL" id="TNV74113.1"/>
    </source>
</evidence>
<feature type="transmembrane region" description="Helical" evidence="2">
    <location>
        <begin position="76"/>
        <end position="98"/>
    </location>
</feature>
<evidence type="ECO:0000313" key="4">
    <source>
        <dbReference type="Proteomes" id="UP000785679"/>
    </source>
</evidence>
<dbReference type="OrthoDB" id="290807at2759"/>
<evidence type="ECO:0000256" key="2">
    <source>
        <dbReference type="SAM" id="Phobius"/>
    </source>
</evidence>
<keyword evidence="2" id="KW-0472">Membrane</keyword>
<dbReference type="PANTHER" id="PTHR31398:SF0">
    <property type="entry name" value="MEIOTIC NUCLEAR DIVISION PROTEIN 1 HOMOLOG"/>
    <property type="match status" value="1"/>
</dbReference>